<dbReference type="AlphaFoldDB" id="A0A1I1RUI9"/>
<dbReference type="Proteomes" id="UP000199439">
    <property type="component" value="Unassembled WGS sequence"/>
</dbReference>
<keyword evidence="1" id="KW-1133">Transmembrane helix</keyword>
<evidence type="ECO:0000313" key="3">
    <source>
        <dbReference type="Proteomes" id="UP000199439"/>
    </source>
</evidence>
<evidence type="ECO:0000313" key="2">
    <source>
        <dbReference type="EMBL" id="SFD35193.1"/>
    </source>
</evidence>
<accession>A0A1I1RUI9</accession>
<dbReference type="OrthoDB" id="1442260at2"/>
<proteinExistence type="predicted"/>
<keyword evidence="3" id="KW-1185">Reference proteome</keyword>
<sequence length="162" mass="19214">MAKQSQPKVSELVEVLIQQMSNFDKVIRERNDILNKSISKLNSIKVDFNVAELEAMKQSNRDIIKNDFENFHAKTRENNKELLNIHKKVSSKRLLYLIILNVFFLSTAGLSFYIAVKNSVEKSEYENVLKDRNKFKKQAYDYHSYFLKNQKEALKYNNWKEK</sequence>
<evidence type="ECO:0000256" key="1">
    <source>
        <dbReference type="SAM" id="Phobius"/>
    </source>
</evidence>
<dbReference type="RefSeq" id="WP_092853265.1">
    <property type="nucleotide sequence ID" value="NZ_FOMI01000010.1"/>
</dbReference>
<keyword evidence="1" id="KW-0472">Membrane</keyword>
<organism evidence="2 3">
    <name type="scientific">Algibacter pectinivorans</name>
    <dbReference type="NCBI Taxonomy" id="870482"/>
    <lineage>
        <taxon>Bacteria</taxon>
        <taxon>Pseudomonadati</taxon>
        <taxon>Bacteroidota</taxon>
        <taxon>Flavobacteriia</taxon>
        <taxon>Flavobacteriales</taxon>
        <taxon>Flavobacteriaceae</taxon>
        <taxon>Algibacter</taxon>
    </lineage>
</organism>
<feature type="transmembrane region" description="Helical" evidence="1">
    <location>
        <begin position="94"/>
        <end position="116"/>
    </location>
</feature>
<dbReference type="STRING" id="870482.SAMN04487987_11089"/>
<reference evidence="3" key="1">
    <citation type="submission" date="2016-10" db="EMBL/GenBank/DDBJ databases">
        <authorList>
            <person name="Varghese N."/>
            <person name="Submissions S."/>
        </authorList>
    </citation>
    <scope>NUCLEOTIDE SEQUENCE [LARGE SCALE GENOMIC DNA]</scope>
    <source>
        <strain evidence="3">DSM 25730</strain>
    </source>
</reference>
<protein>
    <submittedName>
        <fullName evidence="2">Uncharacterized protein</fullName>
    </submittedName>
</protein>
<name>A0A1I1RUI9_9FLAO</name>
<gene>
    <name evidence="2" type="ORF">SAMN04487987_11089</name>
</gene>
<dbReference type="EMBL" id="FOMI01000010">
    <property type="protein sequence ID" value="SFD35193.1"/>
    <property type="molecule type" value="Genomic_DNA"/>
</dbReference>
<keyword evidence="1" id="KW-0812">Transmembrane</keyword>